<keyword evidence="2" id="KW-1185">Reference proteome</keyword>
<reference evidence="1 2" key="1">
    <citation type="submission" date="2018-07" db="EMBL/GenBank/DDBJ databases">
        <title>Genomic Encyclopedia of Type Strains, Phase IV (KMG-IV): sequencing the most valuable type-strain genomes for metagenomic binning, comparative biology and taxonomic classification.</title>
        <authorList>
            <person name="Goeker M."/>
        </authorList>
    </citation>
    <scope>NUCLEOTIDE SEQUENCE [LARGE SCALE GENOMIC DNA]</scope>
    <source>
        <strain evidence="1 2">DSM 21634</strain>
    </source>
</reference>
<organism evidence="1 2">
    <name type="scientific">Pseudorhodoferax soli</name>
    <dbReference type="NCBI Taxonomy" id="545864"/>
    <lineage>
        <taxon>Bacteria</taxon>
        <taxon>Pseudomonadati</taxon>
        <taxon>Pseudomonadota</taxon>
        <taxon>Betaproteobacteria</taxon>
        <taxon>Burkholderiales</taxon>
        <taxon>Comamonadaceae</taxon>
    </lineage>
</organism>
<accession>A0A368Y4R8</accession>
<name>A0A368Y4R8_9BURK</name>
<dbReference type="EMBL" id="QPJK01000002">
    <property type="protein sequence ID" value="RCW73827.1"/>
    <property type="molecule type" value="Genomic_DNA"/>
</dbReference>
<evidence type="ECO:0000313" key="2">
    <source>
        <dbReference type="Proteomes" id="UP000252884"/>
    </source>
</evidence>
<proteinExistence type="predicted"/>
<sequence>MRVLHCLICAAPIEQRGSNRFNCSAGVRGGGYSPRLGFSIRRAVYSVDTPKEPPRQPSMAPYLWCPNCTAELEDYDGRERRLQCASCGLRLPATDQQELLEIRQDHGDIAGEPW</sequence>
<gene>
    <name evidence="1" type="ORF">DES41_102141</name>
</gene>
<dbReference type="Proteomes" id="UP000252884">
    <property type="component" value="Unassembled WGS sequence"/>
</dbReference>
<dbReference type="AlphaFoldDB" id="A0A368Y4R8"/>
<protein>
    <submittedName>
        <fullName evidence="1">Uncharacterized protein</fullName>
    </submittedName>
</protein>
<comment type="caution">
    <text evidence="1">The sequence shown here is derived from an EMBL/GenBank/DDBJ whole genome shotgun (WGS) entry which is preliminary data.</text>
</comment>
<evidence type="ECO:0000313" key="1">
    <source>
        <dbReference type="EMBL" id="RCW73827.1"/>
    </source>
</evidence>